<accession>A0A848ED01</accession>
<dbReference type="RefSeq" id="WP_170053594.1">
    <property type="nucleotide sequence ID" value="NZ_JABBKX010000002.1"/>
</dbReference>
<dbReference type="AlphaFoldDB" id="A0A848ED01"/>
<evidence type="ECO:0000313" key="2">
    <source>
        <dbReference type="Proteomes" id="UP000548582"/>
    </source>
</evidence>
<gene>
    <name evidence="1" type="ORF">GWK16_09070</name>
</gene>
<evidence type="ECO:0000313" key="1">
    <source>
        <dbReference type="EMBL" id="NMJ41389.1"/>
    </source>
</evidence>
<reference evidence="1 2" key="1">
    <citation type="submission" date="2020-03" db="EMBL/GenBank/DDBJ databases">
        <authorList>
            <person name="Sun Q."/>
        </authorList>
    </citation>
    <scope>NUCLEOTIDE SEQUENCE [LARGE SCALE GENOMIC DNA]</scope>
    <source>
        <strain evidence="1 2">JC162</strain>
    </source>
</reference>
<name>A0A848ED01_9PROT</name>
<comment type="caution">
    <text evidence="1">The sequence shown here is derived from an EMBL/GenBank/DDBJ whole genome shotgun (WGS) entry which is preliminary data.</text>
</comment>
<keyword evidence="2" id="KW-1185">Reference proteome</keyword>
<dbReference type="EMBL" id="JABBKX010000002">
    <property type="protein sequence ID" value="NMJ41389.1"/>
    <property type="molecule type" value="Genomic_DNA"/>
</dbReference>
<protein>
    <submittedName>
        <fullName evidence="1">Uncharacterized protein</fullName>
    </submittedName>
</protein>
<sequence>METTIPRIPSQADRGTEVEIYWKACAAIRDGETAVGIADLLPLTWSRSSILRERVRQVLAKHGAAIH</sequence>
<dbReference type="Proteomes" id="UP000548582">
    <property type="component" value="Unassembled WGS sequence"/>
</dbReference>
<proteinExistence type="predicted"/>
<organism evidence="1 2">
    <name type="scientific">Neoroseomonas marina</name>
    <dbReference type="NCBI Taxonomy" id="1232220"/>
    <lineage>
        <taxon>Bacteria</taxon>
        <taxon>Pseudomonadati</taxon>
        <taxon>Pseudomonadota</taxon>
        <taxon>Alphaproteobacteria</taxon>
        <taxon>Acetobacterales</taxon>
        <taxon>Acetobacteraceae</taxon>
        <taxon>Neoroseomonas</taxon>
    </lineage>
</organism>